<keyword evidence="3" id="KW-1185">Reference proteome</keyword>
<dbReference type="GeneID" id="19336680"/>
<reference evidence="2 3" key="1">
    <citation type="journal article" date="2012" name="PLoS Pathog.">
        <title>Diverse lifestyles and strategies of plant pathogenesis encoded in the genomes of eighteen Dothideomycetes fungi.</title>
        <authorList>
            <person name="Ohm R.A."/>
            <person name="Feau N."/>
            <person name="Henrissat B."/>
            <person name="Schoch C.L."/>
            <person name="Horwitz B.A."/>
            <person name="Barry K.W."/>
            <person name="Condon B.J."/>
            <person name="Copeland A.C."/>
            <person name="Dhillon B."/>
            <person name="Glaser F."/>
            <person name="Hesse C.N."/>
            <person name="Kosti I."/>
            <person name="LaButti K."/>
            <person name="Lindquist E.A."/>
            <person name="Lucas S."/>
            <person name="Salamov A.A."/>
            <person name="Bradshaw R.E."/>
            <person name="Ciuffetti L."/>
            <person name="Hamelin R.C."/>
            <person name="Kema G.H.J."/>
            <person name="Lawrence C."/>
            <person name="Scott J.A."/>
            <person name="Spatafora J.W."/>
            <person name="Turgeon B.G."/>
            <person name="de Wit P.J.G.M."/>
            <person name="Zhong S."/>
            <person name="Goodwin S.B."/>
            <person name="Grigoriev I.V."/>
        </authorList>
    </citation>
    <scope>NUCLEOTIDE SEQUENCE [LARGE SCALE GENOMIC DNA]</scope>
    <source>
        <strain evidence="2 3">CIRAD86</strain>
    </source>
</reference>
<proteinExistence type="predicted"/>
<dbReference type="VEuPathDB" id="FungiDB:MYCFIDRAFT_208484"/>
<dbReference type="AlphaFoldDB" id="M3ASK1"/>
<evidence type="ECO:0000313" key="3">
    <source>
        <dbReference type="Proteomes" id="UP000016932"/>
    </source>
</evidence>
<evidence type="ECO:0000313" key="2">
    <source>
        <dbReference type="EMBL" id="EME80128.1"/>
    </source>
</evidence>
<sequence>MAVADLRLLADTTRKANKSSAMLLENRRAEKILVKHHEFDSGMAWNSRRRERVETRARTNPKEKSAVDEKIIVAVMNITNTALYFMIIHCFLRNS</sequence>
<dbReference type="RefSeq" id="XP_007929176.1">
    <property type="nucleotide sequence ID" value="XM_007930985.1"/>
</dbReference>
<organism evidence="2 3">
    <name type="scientific">Pseudocercospora fijiensis (strain CIRAD86)</name>
    <name type="common">Black leaf streak disease fungus</name>
    <name type="synonym">Mycosphaerella fijiensis</name>
    <dbReference type="NCBI Taxonomy" id="383855"/>
    <lineage>
        <taxon>Eukaryota</taxon>
        <taxon>Fungi</taxon>
        <taxon>Dikarya</taxon>
        <taxon>Ascomycota</taxon>
        <taxon>Pezizomycotina</taxon>
        <taxon>Dothideomycetes</taxon>
        <taxon>Dothideomycetidae</taxon>
        <taxon>Mycosphaerellales</taxon>
        <taxon>Mycosphaerellaceae</taxon>
        <taxon>Pseudocercospora</taxon>
    </lineage>
</organism>
<protein>
    <submittedName>
        <fullName evidence="2">Uncharacterized protein</fullName>
    </submittedName>
</protein>
<gene>
    <name evidence="2" type="ORF">MYCFIDRAFT_208484</name>
</gene>
<evidence type="ECO:0000256" key="1">
    <source>
        <dbReference type="SAM" id="Phobius"/>
    </source>
</evidence>
<keyword evidence="1" id="KW-0812">Transmembrane</keyword>
<dbReference type="KEGG" id="pfj:MYCFIDRAFT_208484"/>
<accession>M3ASK1</accession>
<dbReference type="Proteomes" id="UP000016932">
    <property type="component" value="Unassembled WGS sequence"/>
</dbReference>
<dbReference type="HOGENOM" id="CLU_2373690_0_0_1"/>
<keyword evidence="1" id="KW-1133">Transmembrane helix</keyword>
<dbReference type="EMBL" id="KB446561">
    <property type="protein sequence ID" value="EME80128.1"/>
    <property type="molecule type" value="Genomic_DNA"/>
</dbReference>
<feature type="transmembrane region" description="Helical" evidence="1">
    <location>
        <begin position="71"/>
        <end position="92"/>
    </location>
</feature>
<name>M3ASK1_PSEFD</name>
<keyword evidence="1" id="KW-0472">Membrane</keyword>